<dbReference type="EMBL" id="JBBMEU010000054">
    <property type="protein sequence ID" value="MEQ2422813.1"/>
    <property type="molecule type" value="Genomic_DNA"/>
</dbReference>
<evidence type="ECO:0000313" key="8">
    <source>
        <dbReference type="Proteomes" id="UP001433088"/>
    </source>
</evidence>
<dbReference type="EC" id="1.17.4.1" evidence="2"/>
<comment type="similarity">
    <text evidence="1">Belongs to the ribonucleoside diphosphate reductase class-2 family.</text>
</comment>
<dbReference type="RefSeq" id="WP_020309835.1">
    <property type="nucleotide sequence ID" value="NZ_JBBMEU010000054.1"/>
</dbReference>
<comment type="catalytic activity">
    <reaction evidence="5">
        <text>a 2'-deoxyribonucleoside 5'-diphosphate + [thioredoxin]-disulfide + H2O = a ribonucleoside 5'-diphosphate + [thioredoxin]-dithiol</text>
        <dbReference type="Rhea" id="RHEA:23252"/>
        <dbReference type="Rhea" id="RHEA-COMP:10698"/>
        <dbReference type="Rhea" id="RHEA-COMP:10700"/>
        <dbReference type="ChEBI" id="CHEBI:15377"/>
        <dbReference type="ChEBI" id="CHEBI:29950"/>
        <dbReference type="ChEBI" id="CHEBI:50058"/>
        <dbReference type="ChEBI" id="CHEBI:57930"/>
        <dbReference type="ChEBI" id="CHEBI:73316"/>
        <dbReference type="EC" id="1.17.4.1"/>
    </reaction>
</comment>
<evidence type="ECO:0000256" key="4">
    <source>
        <dbReference type="ARBA" id="ARBA00022741"/>
    </source>
</evidence>
<gene>
    <name evidence="7" type="ORF">WMO23_08750</name>
</gene>
<evidence type="ECO:0000256" key="1">
    <source>
        <dbReference type="ARBA" id="ARBA00007405"/>
    </source>
</evidence>
<evidence type="ECO:0000256" key="5">
    <source>
        <dbReference type="ARBA" id="ARBA00047754"/>
    </source>
</evidence>
<organism evidence="7 8">
    <name type="scientific">Megasphaera intestinihominis</name>
    <dbReference type="NCBI Taxonomy" id="3133159"/>
    <lineage>
        <taxon>Bacteria</taxon>
        <taxon>Bacillati</taxon>
        <taxon>Bacillota</taxon>
        <taxon>Negativicutes</taxon>
        <taxon>Veillonellales</taxon>
        <taxon>Veillonellaceae</taxon>
        <taxon>Megasphaera</taxon>
    </lineage>
</organism>
<dbReference type="NCBIfam" id="TIGR03905">
    <property type="entry name" value="TIGR03905_4_Cys"/>
    <property type="match status" value="1"/>
</dbReference>
<dbReference type="InterPro" id="IPR023806">
    <property type="entry name" value="CHP03905"/>
</dbReference>
<keyword evidence="8" id="KW-1185">Reference proteome</keyword>
<keyword evidence="3" id="KW-0237">DNA synthesis</keyword>
<keyword evidence="4" id="KW-0547">Nucleotide-binding</keyword>
<evidence type="ECO:0000313" key="7">
    <source>
        <dbReference type="EMBL" id="MEQ2422813.1"/>
    </source>
</evidence>
<dbReference type="Pfam" id="PF12637">
    <property type="entry name" value="TSCPD"/>
    <property type="match status" value="1"/>
</dbReference>
<feature type="domain" description="TSCPD" evidence="6">
    <location>
        <begin position="4"/>
        <end position="81"/>
    </location>
</feature>
<accession>A0ABV1CXE4</accession>
<proteinExistence type="inferred from homology"/>
<evidence type="ECO:0000259" key="6">
    <source>
        <dbReference type="Pfam" id="PF12637"/>
    </source>
</evidence>
<dbReference type="InterPro" id="IPR024434">
    <property type="entry name" value="TSCPD_dom"/>
</dbReference>
<name>A0ABV1CXE4_9FIRM</name>
<protein>
    <recommendedName>
        <fullName evidence="2">ribonucleoside-diphosphate reductase</fullName>
        <ecNumber evidence="2">1.17.4.1</ecNumber>
    </recommendedName>
</protein>
<evidence type="ECO:0000256" key="2">
    <source>
        <dbReference type="ARBA" id="ARBA00012274"/>
    </source>
</evidence>
<dbReference type="Proteomes" id="UP001433088">
    <property type="component" value="Unassembled WGS sequence"/>
</dbReference>
<evidence type="ECO:0000256" key="3">
    <source>
        <dbReference type="ARBA" id="ARBA00022634"/>
    </source>
</evidence>
<sequence>MKNYSYMTQGTCARQITFSLEDGKLHDVHFVGGCPGNTLALSKLLEDTDAARAVKLLKGNPCGDRGTSCADQLAIAVEQALKQGA</sequence>
<comment type="caution">
    <text evidence="7">The sequence shown here is derived from an EMBL/GenBank/DDBJ whole genome shotgun (WGS) entry which is preliminary data.</text>
</comment>
<reference evidence="7 8" key="1">
    <citation type="submission" date="2024-03" db="EMBL/GenBank/DDBJ databases">
        <title>Human intestinal bacterial collection.</title>
        <authorList>
            <person name="Pauvert C."/>
            <person name="Hitch T.C.A."/>
            <person name="Clavel T."/>
        </authorList>
    </citation>
    <scope>NUCLEOTIDE SEQUENCE [LARGE SCALE GENOMIC DNA]</scope>
    <source>
        <strain evidence="7 8">CLA-AA-H81</strain>
    </source>
</reference>